<dbReference type="AlphaFoldDB" id="A0A0A9H401"/>
<proteinExistence type="predicted"/>
<dbReference type="EMBL" id="GBRH01165951">
    <property type="protein sequence ID" value="JAE31945.1"/>
    <property type="molecule type" value="Transcribed_RNA"/>
</dbReference>
<sequence length="50" mass="5601">MQTSTKCRLILFGIQSTNYMNRTAQKSCLISAVATDLFGSTLDLQFGRRI</sequence>
<name>A0A0A9H401_ARUDO</name>
<evidence type="ECO:0000313" key="1">
    <source>
        <dbReference type="EMBL" id="JAE31945.1"/>
    </source>
</evidence>
<protein>
    <submittedName>
        <fullName evidence="1">Uncharacterized protein</fullName>
    </submittedName>
</protein>
<accession>A0A0A9H401</accession>
<organism evidence="1">
    <name type="scientific">Arundo donax</name>
    <name type="common">Giant reed</name>
    <name type="synonym">Donax arundinaceus</name>
    <dbReference type="NCBI Taxonomy" id="35708"/>
    <lineage>
        <taxon>Eukaryota</taxon>
        <taxon>Viridiplantae</taxon>
        <taxon>Streptophyta</taxon>
        <taxon>Embryophyta</taxon>
        <taxon>Tracheophyta</taxon>
        <taxon>Spermatophyta</taxon>
        <taxon>Magnoliopsida</taxon>
        <taxon>Liliopsida</taxon>
        <taxon>Poales</taxon>
        <taxon>Poaceae</taxon>
        <taxon>PACMAD clade</taxon>
        <taxon>Arundinoideae</taxon>
        <taxon>Arundineae</taxon>
        <taxon>Arundo</taxon>
    </lineage>
</organism>
<reference evidence="1" key="1">
    <citation type="submission" date="2014-09" db="EMBL/GenBank/DDBJ databases">
        <authorList>
            <person name="Magalhaes I.L.F."/>
            <person name="Oliveira U."/>
            <person name="Santos F.R."/>
            <person name="Vidigal T.H.D.A."/>
            <person name="Brescovit A.D."/>
            <person name="Santos A.J."/>
        </authorList>
    </citation>
    <scope>NUCLEOTIDE SEQUENCE</scope>
    <source>
        <tissue evidence="1">Shoot tissue taken approximately 20 cm above the soil surface</tissue>
    </source>
</reference>
<reference evidence="1" key="2">
    <citation type="journal article" date="2015" name="Data Brief">
        <title>Shoot transcriptome of the giant reed, Arundo donax.</title>
        <authorList>
            <person name="Barrero R.A."/>
            <person name="Guerrero F.D."/>
            <person name="Moolhuijzen P."/>
            <person name="Goolsby J.A."/>
            <person name="Tidwell J."/>
            <person name="Bellgard S.E."/>
            <person name="Bellgard M.I."/>
        </authorList>
    </citation>
    <scope>NUCLEOTIDE SEQUENCE</scope>
    <source>
        <tissue evidence="1">Shoot tissue taken approximately 20 cm above the soil surface</tissue>
    </source>
</reference>